<reference evidence="2 3" key="1">
    <citation type="journal article" date="2021" name="BMC Genomics">
        <title>Datura genome reveals duplications of psychoactive alkaloid biosynthetic genes and high mutation rate following tissue culture.</title>
        <authorList>
            <person name="Rajewski A."/>
            <person name="Carter-House D."/>
            <person name="Stajich J."/>
            <person name="Litt A."/>
        </authorList>
    </citation>
    <scope>NUCLEOTIDE SEQUENCE [LARGE SCALE GENOMIC DNA]</scope>
    <source>
        <strain evidence="2">AR-01</strain>
    </source>
</reference>
<dbReference type="PANTHER" id="PTHR48008">
    <property type="entry name" value="LEUCINE-RICH REPEAT RECEPTOR-LIKE PROTEIN KINASE IMK3-RELATED"/>
    <property type="match status" value="1"/>
</dbReference>
<evidence type="ECO:0000313" key="2">
    <source>
        <dbReference type="EMBL" id="MCD9561011.1"/>
    </source>
</evidence>
<dbReference type="InterPro" id="IPR052451">
    <property type="entry name" value="Ser/Thr_kinase-like"/>
</dbReference>
<comment type="caution">
    <text evidence="2">The sequence shown here is derived from an EMBL/GenBank/DDBJ whole genome shotgun (WGS) entry which is preliminary data.</text>
</comment>
<name>A0ABS8USY3_DATST</name>
<dbReference type="Proteomes" id="UP000823775">
    <property type="component" value="Unassembled WGS sequence"/>
</dbReference>
<evidence type="ECO:0000313" key="3">
    <source>
        <dbReference type="Proteomes" id="UP000823775"/>
    </source>
</evidence>
<evidence type="ECO:0000259" key="1">
    <source>
        <dbReference type="PROSITE" id="PS50011"/>
    </source>
</evidence>
<dbReference type="PANTHER" id="PTHR48008:SF14">
    <property type="entry name" value="PROTEIN KINASE DOMAIN-CONTAINING PROTEIN"/>
    <property type="match status" value="1"/>
</dbReference>
<gene>
    <name evidence="2" type="ORF">HAX54_019945</name>
</gene>
<dbReference type="InterPro" id="IPR000719">
    <property type="entry name" value="Prot_kinase_dom"/>
</dbReference>
<dbReference type="Gene3D" id="1.10.510.10">
    <property type="entry name" value="Transferase(Phosphotransferase) domain 1"/>
    <property type="match status" value="1"/>
</dbReference>
<keyword evidence="3" id="KW-1185">Reference proteome</keyword>
<dbReference type="InterPro" id="IPR011009">
    <property type="entry name" value="Kinase-like_dom_sf"/>
</dbReference>
<feature type="domain" description="Protein kinase" evidence="1">
    <location>
        <begin position="1"/>
        <end position="151"/>
    </location>
</feature>
<accession>A0ABS8USY3</accession>
<proteinExistence type="predicted"/>
<organism evidence="2 3">
    <name type="scientific">Datura stramonium</name>
    <name type="common">Jimsonweed</name>
    <name type="synonym">Common thornapple</name>
    <dbReference type="NCBI Taxonomy" id="4076"/>
    <lineage>
        <taxon>Eukaryota</taxon>
        <taxon>Viridiplantae</taxon>
        <taxon>Streptophyta</taxon>
        <taxon>Embryophyta</taxon>
        <taxon>Tracheophyta</taxon>
        <taxon>Spermatophyta</taxon>
        <taxon>Magnoliopsida</taxon>
        <taxon>eudicotyledons</taxon>
        <taxon>Gunneridae</taxon>
        <taxon>Pentapetalae</taxon>
        <taxon>asterids</taxon>
        <taxon>lamiids</taxon>
        <taxon>Solanales</taxon>
        <taxon>Solanaceae</taxon>
        <taxon>Solanoideae</taxon>
        <taxon>Datureae</taxon>
        <taxon>Datura</taxon>
    </lineage>
</organism>
<sequence>MIDVASALKYLHHGYSTVVVHSDLKPSNVLLDERLVGHVSDFGLAKLLGEGESIDHTKTLATMGYIAPGLVSRRCDVYSYGIMLMETFTRKKPYDKMFQENLSMRSWVCSSLYATPEDIIDAALLEPEEIDFKKNLRCASSMMELALNLHS</sequence>
<dbReference type="InterPro" id="IPR008271">
    <property type="entry name" value="Ser/Thr_kinase_AS"/>
</dbReference>
<dbReference type="Pfam" id="PF00069">
    <property type="entry name" value="Pkinase"/>
    <property type="match status" value="1"/>
</dbReference>
<dbReference type="SUPFAM" id="SSF56112">
    <property type="entry name" value="Protein kinase-like (PK-like)"/>
    <property type="match status" value="1"/>
</dbReference>
<dbReference type="PROSITE" id="PS50011">
    <property type="entry name" value="PROTEIN_KINASE_DOM"/>
    <property type="match status" value="1"/>
</dbReference>
<protein>
    <recommendedName>
        <fullName evidence="1">Protein kinase domain-containing protein</fullName>
    </recommendedName>
</protein>
<dbReference type="PROSITE" id="PS00108">
    <property type="entry name" value="PROTEIN_KINASE_ST"/>
    <property type="match status" value="1"/>
</dbReference>
<dbReference type="EMBL" id="JACEIK010002411">
    <property type="protein sequence ID" value="MCD9561011.1"/>
    <property type="molecule type" value="Genomic_DNA"/>
</dbReference>